<dbReference type="RefSeq" id="WP_144263444.1">
    <property type="nucleotide sequence ID" value="NZ_QMDX01000021.1"/>
</dbReference>
<proteinExistence type="predicted"/>
<name>A0A554MVS0_9EURY</name>
<dbReference type="InParanoid" id="A0A554MVS0"/>
<protein>
    <submittedName>
        <fullName evidence="2">Helix-turn-helix domain-containing protein</fullName>
    </submittedName>
</protein>
<comment type="caution">
    <text evidence="2">The sequence shown here is derived from an EMBL/GenBank/DDBJ whole genome shotgun (WGS) entry which is preliminary data.</text>
</comment>
<evidence type="ECO:0000313" key="2">
    <source>
        <dbReference type="EMBL" id="TSD08900.1"/>
    </source>
</evidence>
<sequence length="135" mass="15161">MTKLGSVPLEELHAELESVESAKGAKRLMVAIAYKDGVDVETIAARYAIPQSTIYYWLDRLDKEPLSEALEDDNRPGRPSKLSPEQRATVADWVDKDAATGSPERNWTARELRDKIVKEFGVEYSIAHVNRTFLG</sequence>
<evidence type="ECO:0000256" key="1">
    <source>
        <dbReference type="SAM" id="MobiDB-lite"/>
    </source>
</evidence>
<dbReference type="SUPFAM" id="SSF46689">
    <property type="entry name" value="Homeodomain-like"/>
    <property type="match status" value="1"/>
</dbReference>
<dbReference type="Pfam" id="PF13565">
    <property type="entry name" value="HTH_32"/>
    <property type="match status" value="1"/>
</dbReference>
<accession>A0A554MVS0</accession>
<dbReference type="OrthoDB" id="224918at2157"/>
<dbReference type="EMBL" id="QMDX01000021">
    <property type="protein sequence ID" value="TSD08900.1"/>
    <property type="molecule type" value="Genomic_DNA"/>
</dbReference>
<organism evidence="2 3">
    <name type="scientific">Haloglomus irregulare</name>
    <dbReference type="NCBI Taxonomy" id="2234134"/>
    <lineage>
        <taxon>Archaea</taxon>
        <taxon>Methanobacteriati</taxon>
        <taxon>Methanobacteriota</taxon>
        <taxon>Stenosarchaea group</taxon>
        <taxon>Halobacteria</taxon>
        <taxon>Halobacteriales</taxon>
        <taxon>Natronomonadaceae</taxon>
        <taxon>Haloglomus</taxon>
    </lineage>
</organism>
<dbReference type="Proteomes" id="UP000319894">
    <property type="component" value="Unassembled WGS sequence"/>
</dbReference>
<reference evidence="2 3" key="1">
    <citation type="submission" date="2018-06" db="EMBL/GenBank/DDBJ databases">
        <title>Natronomonas sp. F16-60 a new haloarchaeon isolated from a solar saltern of Isla Cristina, Huelva, Spain.</title>
        <authorList>
            <person name="Duran-Viseras A."/>
            <person name="Sanchez-Porro C."/>
            <person name="Ventosa A."/>
        </authorList>
    </citation>
    <scope>NUCLEOTIDE SEQUENCE [LARGE SCALE GENOMIC DNA]</scope>
    <source>
        <strain evidence="2 3">F16-60</strain>
    </source>
</reference>
<gene>
    <name evidence="2" type="ORF">DP107_17680</name>
</gene>
<evidence type="ECO:0000313" key="3">
    <source>
        <dbReference type="Proteomes" id="UP000319894"/>
    </source>
</evidence>
<keyword evidence="3" id="KW-1185">Reference proteome</keyword>
<dbReference type="Gene3D" id="1.10.10.60">
    <property type="entry name" value="Homeodomain-like"/>
    <property type="match status" value="1"/>
</dbReference>
<dbReference type="InterPro" id="IPR009057">
    <property type="entry name" value="Homeodomain-like_sf"/>
</dbReference>
<feature type="region of interest" description="Disordered" evidence="1">
    <location>
        <begin position="67"/>
        <end position="105"/>
    </location>
</feature>
<dbReference type="AlphaFoldDB" id="A0A554MVS0"/>
<feature type="compositionally biased region" description="Basic and acidic residues" evidence="1">
    <location>
        <begin position="67"/>
        <end position="76"/>
    </location>
</feature>